<feature type="compositionally biased region" description="Low complexity" evidence="8">
    <location>
        <begin position="18"/>
        <end position="36"/>
    </location>
</feature>
<evidence type="ECO:0000256" key="7">
    <source>
        <dbReference type="RuleBase" id="RU363032"/>
    </source>
</evidence>
<evidence type="ECO:0000259" key="9">
    <source>
        <dbReference type="PROSITE" id="PS50928"/>
    </source>
</evidence>
<evidence type="ECO:0000256" key="4">
    <source>
        <dbReference type="ARBA" id="ARBA00022692"/>
    </source>
</evidence>
<protein>
    <submittedName>
        <fullName evidence="10">Amino acid ABC transporter permease</fullName>
    </submittedName>
</protein>
<dbReference type="RefSeq" id="WP_286346009.1">
    <property type="nucleotide sequence ID" value="NZ_AP027732.1"/>
</dbReference>
<dbReference type="PANTHER" id="PTHR43005:SF1">
    <property type="entry name" value="SPERMIDINE_PUTRESCINE TRANSPORT SYSTEM PERMEASE PROTEIN"/>
    <property type="match status" value="1"/>
</dbReference>
<dbReference type="Pfam" id="PF00528">
    <property type="entry name" value="BPD_transp_1"/>
    <property type="match status" value="1"/>
</dbReference>
<dbReference type="InterPro" id="IPR035906">
    <property type="entry name" value="MetI-like_sf"/>
</dbReference>
<feature type="transmembrane region" description="Helical" evidence="7">
    <location>
        <begin position="179"/>
        <end position="202"/>
    </location>
</feature>
<organism evidence="10 11">
    <name type="scientific">Frondihabitans sucicola</name>
    <dbReference type="NCBI Taxonomy" id="1268041"/>
    <lineage>
        <taxon>Bacteria</taxon>
        <taxon>Bacillati</taxon>
        <taxon>Actinomycetota</taxon>
        <taxon>Actinomycetes</taxon>
        <taxon>Micrococcales</taxon>
        <taxon>Microbacteriaceae</taxon>
        <taxon>Frondihabitans</taxon>
    </lineage>
</organism>
<proteinExistence type="inferred from homology"/>
<feature type="transmembrane region" description="Helical" evidence="7">
    <location>
        <begin position="144"/>
        <end position="167"/>
    </location>
</feature>
<evidence type="ECO:0000256" key="3">
    <source>
        <dbReference type="ARBA" id="ARBA00022475"/>
    </source>
</evidence>
<dbReference type="SUPFAM" id="SSF161098">
    <property type="entry name" value="MetI-like"/>
    <property type="match status" value="1"/>
</dbReference>
<keyword evidence="11" id="KW-1185">Reference proteome</keyword>
<evidence type="ECO:0000313" key="10">
    <source>
        <dbReference type="EMBL" id="BDZ49164.1"/>
    </source>
</evidence>
<evidence type="ECO:0000256" key="8">
    <source>
        <dbReference type="SAM" id="MobiDB-lite"/>
    </source>
</evidence>
<feature type="transmembrane region" description="Helical" evidence="7">
    <location>
        <begin position="47"/>
        <end position="70"/>
    </location>
</feature>
<keyword evidence="5 7" id="KW-1133">Transmembrane helix</keyword>
<dbReference type="EMBL" id="AP027732">
    <property type="protein sequence ID" value="BDZ49164.1"/>
    <property type="molecule type" value="Genomic_DNA"/>
</dbReference>
<evidence type="ECO:0000313" key="11">
    <source>
        <dbReference type="Proteomes" id="UP001321486"/>
    </source>
</evidence>
<dbReference type="Proteomes" id="UP001321486">
    <property type="component" value="Chromosome"/>
</dbReference>
<feature type="transmembrane region" description="Helical" evidence="7">
    <location>
        <begin position="107"/>
        <end position="132"/>
    </location>
</feature>
<dbReference type="CDD" id="cd06261">
    <property type="entry name" value="TM_PBP2"/>
    <property type="match status" value="1"/>
</dbReference>
<feature type="transmembrane region" description="Helical" evidence="7">
    <location>
        <begin position="254"/>
        <end position="274"/>
    </location>
</feature>
<gene>
    <name evidence="10" type="ORF">GCM10025867_14050</name>
</gene>
<reference evidence="11" key="1">
    <citation type="journal article" date="2019" name="Int. J. Syst. Evol. Microbiol.">
        <title>The Global Catalogue of Microorganisms (GCM) 10K type strain sequencing project: providing services to taxonomists for standard genome sequencing and annotation.</title>
        <authorList>
            <consortium name="The Broad Institute Genomics Platform"/>
            <consortium name="The Broad Institute Genome Sequencing Center for Infectious Disease"/>
            <person name="Wu L."/>
            <person name="Ma J."/>
        </authorList>
    </citation>
    <scope>NUCLEOTIDE SEQUENCE [LARGE SCALE GENOMIC DNA]</scope>
    <source>
        <strain evidence="11">NBRC 108728</strain>
    </source>
</reference>
<keyword evidence="4 7" id="KW-0812">Transmembrane</keyword>
<accession>A0ABM8GL71</accession>
<name>A0ABM8GL71_9MICO</name>
<comment type="similarity">
    <text evidence="7">Belongs to the binding-protein-dependent transport system permease family.</text>
</comment>
<keyword evidence="3" id="KW-1003">Cell membrane</keyword>
<feature type="transmembrane region" description="Helical" evidence="7">
    <location>
        <begin position="294"/>
        <end position="319"/>
    </location>
</feature>
<dbReference type="InterPro" id="IPR000515">
    <property type="entry name" value="MetI-like"/>
</dbReference>
<dbReference type="PANTHER" id="PTHR43005">
    <property type="entry name" value="BLR7065 PROTEIN"/>
    <property type="match status" value="1"/>
</dbReference>
<evidence type="ECO:0000256" key="2">
    <source>
        <dbReference type="ARBA" id="ARBA00022448"/>
    </source>
</evidence>
<keyword evidence="6 7" id="KW-0472">Membrane</keyword>
<comment type="subcellular location">
    <subcellularLocation>
        <location evidence="1 7">Cell membrane</location>
        <topology evidence="1 7">Multi-pass membrane protein</topology>
    </subcellularLocation>
</comment>
<evidence type="ECO:0000256" key="5">
    <source>
        <dbReference type="ARBA" id="ARBA00022989"/>
    </source>
</evidence>
<dbReference type="Gene3D" id="1.10.3720.10">
    <property type="entry name" value="MetI-like"/>
    <property type="match status" value="1"/>
</dbReference>
<feature type="domain" description="ABC transmembrane type-1" evidence="9">
    <location>
        <begin position="108"/>
        <end position="318"/>
    </location>
</feature>
<dbReference type="PROSITE" id="PS50928">
    <property type="entry name" value="ABC_TM1"/>
    <property type="match status" value="1"/>
</dbReference>
<evidence type="ECO:0000256" key="6">
    <source>
        <dbReference type="ARBA" id="ARBA00023136"/>
    </source>
</evidence>
<sequence length="327" mass="34827">MSTLAPTPVGKNDDSAGTRRAGSGDGSSRGSRPGSGRARRLRTVGRTLPLVPSMVLLALFLLGPIISSFYGSFTNSSLTGATAQSSQFIGFSNYTKLFADPDFPKSVVLTLVFLFTSAVIGQNLVGLGLALLMRSAHKTVRAIVGTFVVAAWVLPEIVAAFAAYAFFNQTGTLNTMLAWFGIHGANWLYTFPLLSVILANIWRGTAFSMLVYAAAVQEVPPEITESAEVDGAGGFKRLIYITLPVIRRSISTNLMLTTLQTLSVFTLIFVMTGGGPGTNSSTLPILAYQEAFKFSQLGFGTAIATIMLLVGAIFSIVYIRALKPEVD</sequence>
<evidence type="ECO:0000256" key="1">
    <source>
        <dbReference type="ARBA" id="ARBA00004651"/>
    </source>
</evidence>
<feature type="region of interest" description="Disordered" evidence="8">
    <location>
        <begin position="1"/>
        <end position="41"/>
    </location>
</feature>
<keyword evidence="2 7" id="KW-0813">Transport</keyword>